<sequence>MSAEVIKRSVAENAIPEEDRNLSRDSGDERRVATPTATESQLPWKRQGDEVSDAVQQNEFPAWASNKEYLAYNSPSATFLGGINKPKQPKSVIGLFRRESSGSRGGTSIGGVDGLEICTTARGSDPALAAALSSMVVPLTAYNPRLNKRSQSISSGSG</sequence>
<feature type="region of interest" description="Disordered" evidence="1">
    <location>
        <begin position="1"/>
        <end position="50"/>
    </location>
</feature>
<accession>A0A4C1T8Z7</accession>
<dbReference type="AlphaFoldDB" id="A0A4C1T8Z7"/>
<evidence type="ECO:0000256" key="1">
    <source>
        <dbReference type="SAM" id="MobiDB-lite"/>
    </source>
</evidence>
<protein>
    <submittedName>
        <fullName evidence="2">Uncharacterized protein</fullName>
    </submittedName>
</protein>
<dbReference type="STRING" id="151549.A0A4C1T8Z7"/>
<gene>
    <name evidence="2" type="ORF">EVAR_71986_1</name>
</gene>
<dbReference type="Proteomes" id="UP000299102">
    <property type="component" value="Unassembled WGS sequence"/>
</dbReference>
<proteinExistence type="predicted"/>
<dbReference type="OrthoDB" id="196264at2759"/>
<feature type="compositionally biased region" description="Basic and acidic residues" evidence="1">
    <location>
        <begin position="17"/>
        <end position="32"/>
    </location>
</feature>
<comment type="caution">
    <text evidence="2">The sequence shown here is derived from an EMBL/GenBank/DDBJ whole genome shotgun (WGS) entry which is preliminary data.</text>
</comment>
<organism evidence="2 3">
    <name type="scientific">Eumeta variegata</name>
    <name type="common">Bagworm moth</name>
    <name type="synonym">Eumeta japonica</name>
    <dbReference type="NCBI Taxonomy" id="151549"/>
    <lineage>
        <taxon>Eukaryota</taxon>
        <taxon>Metazoa</taxon>
        <taxon>Ecdysozoa</taxon>
        <taxon>Arthropoda</taxon>
        <taxon>Hexapoda</taxon>
        <taxon>Insecta</taxon>
        <taxon>Pterygota</taxon>
        <taxon>Neoptera</taxon>
        <taxon>Endopterygota</taxon>
        <taxon>Lepidoptera</taxon>
        <taxon>Glossata</taxon>
        <taxon>Ditrysia</taxon>
        <taxon>Tineoidea</taxon>
        <taxon>Psychidae</taxon>
        <taxon>Oiketicinae</taxon>
        <taxon>Eumeta</taxon>
    </lineage>
</organism>
<evidence type="ECO:0000313" key="3">
    <source>
        <dbReference type="Proteomes" id="UP000299102"/>
    </source>
</evidence>
<evidence type="ECO:0000313" key="2">
    <source>
        <dbReference type="EMBL" id="GBP09978.1"/>
    </source>
</evidence>
<feature type="compositionally biased region" description="Basic and acidic residues" evidence="1">
    <location>
        <begin position="1"/>
        <end position="10"/>
    </location>
</feature>
<keyword evidence="3" id="KW-1185">Reference proteome</keyword>
<dbReference type="EMBL" id="BGZK01004618">
    <property type="protein sequence ID" value="GBP09978.1"/>
    <property type="molecule type" value="Genomic_DNA"/>
</dbReference>
<reference evidence="2 3" key="1">
    <citation type="journal article" date="2019" name="Commun. Biol.">
        <title>The bagworm genome reveals a unique fibroin gene that provides high tensile strength.</title>
        <authorList>
            <person name="Kono N."/>
            <person name="Nakamura H."/>
            <person name="Ohtoshi R."/>
            <person name="Tomita M."/>
            <person name="Numata K."/>
            <person name="Arakawa K."/>
        </authorList>
    </citation>
    <scope>NUCLEOTIDE SEQUENCE [LARGE SCALE GENOMIC DNA]</scope>
</reference>
<name>A0A4C1T8Z7_EUMVA</name>